<protein>
    <recommendedName>
        <fullName evidence="3">F-box domain-containing protein</fullName>
    </recommendedName>
</protein>
<dbReference type="OrthoDB" id="2968423at2759"/>
<proteinExistence type="predicted"/>
<dbReference type="Proteomes" id="UP000284706">
    <property type="component" value="Unassembled WGS sequence"/>
</dbReference>
<dbReference type="Gene3D" id="3.80.10.10">
    <property type="entry name" value="Ribonuclease Inhibitor"/>
    <property type="match status" value="1"/>
</dbReference>
<gene>
    <name evidence="1" type="ORF">CVT26_012473</name>
</gene>
<reference evidence="1 2" key="1">
    <citation type="journal article" date="2018" name="Evol. Lett.">
        <title>Horizontal gene cluster transfer increased hallucinogenic mushroom diversity.</title>
        <authorList>
            <person name="Reynolds H.T."/>
            <person name="Vijayakumar V."/>
            <person name="Gluck-Thaler E."/>
            <person name="Korotkin H.B."/>
            <person name="Matheny P.B."/>
            <person name="Slot J.C."/>
        </authorList>
    </citation>
    <scope>NUCLEOTIDE SEQUENCE [LARGE SCALE GENOMIC DNA]</scope>
    <source>
        <strain evidence="1 2">SRW20</strain>
    </source>
</reference>
<name>A0A409WMU7_9AGAR</name>
<comment type="caution">
    <text evidence="1">The sequence shown here is derived from an EMBL/GenBank/DDBJ whole genome shotgun (WGS) entry which is preliminary data.</text>
</comment>
<evidence type="ECO:0008006" key="3">
    <source>
        <dbReference type="Google" id="ProtNLM"/>
    </source>
</evidence>
<evidence type="ECO:0000313" key="1">
    <source>
        <dbReference type="EMBL" id="PPQ79790.1"/>
    </source>
</evidence>
<dbReference type="AlphaFoldDB" id="A0A409WMU7"/>
<evidence type="ECO:0000313" key="2">
    <source>
        <dbReference type="Proteomes" id="UP000284706"/>
    </source>
</evidence>
<dbReference type="STRING" id="231916.A0A409WMU7"/>
<accession>A0A409WMU7</accession>
<sequence>MVTFPNEIWLQIVEYLPVQVLQDLMSLNSVFFQAAMDYRYRQISFAYLDNRMLRSLARLKDPSVAKRVRILHLYPAFLKEALDREREKQCISSPTPTPVHRRSLRHKLTDIANLLLEPKLTHKHPRLRLIQSLKRTEDIVQLLLDVLSGLPNVTDYYVTWCGLPSISETAVPFLSTVFQPNLRKLSLELSLENMRTLLTPAFRVENLEELQLTIHSENIQSVWEREFILSTHLAPAISRLRSTLRSLTIQSWEPADLSPMLWEITCLPALEELVIAVPVESTHLGDPEGLTHFLNAHRATLRTLRLRATQFGGRGFTPDAVSFDTWVRGAMQGVRLPKLRELDISSGHFPIDTSHFCLRHFVSSITSLSLTGCYRSYDDVHEALNLVSDRDGPLFRLRLGLVSLSPQLLDLISSQLPGLIRLELVVKYILPHPFDSPIFSSQHPDDQAVIQVDAFLSEMENRRYSFWELSHLSLLADFLPSRCHYEDLLEKMFRRCIPSIKAFS</sequence>
<dbReference type="EMBL" id="NHYE01004987">
    <property type="protein sequence ID" value="PPQ79790.1"/>
    <property type="molecule type" value="Genomic_DNA"/>
</dbReference>
<dbReference type="InParanoid" id="A0A409WMU7"/>
<dbReference type="SUPFAM" id="SSF52047">
    <property type="entry name" value="RNI-like"/>
    <property type="match status" value="1"/>
</dbReference>
<organism evidence="1 2">
    <name type="scientific">Gymnopilus dilepis</name>
    <dbReference type="NCBI Taxonomy" id="231916"/>
    <lineage>
        <taxon>Eukaryota</taxon>
        <taxon>Fungi</taxon>
        <taxon>Dikarya</taxon>
        <taxon>Basidiomycota</taxon>
        <taxon>Agaricomycotina</taxon>
        <taxon>Agaricomycetes</taxon>
        <taxon>Agaricomycetidae</taxon>
        <taxon>Agaricales</taxon>
        <taxon>Agaricineae</taxon>
        <taxon>Hymenogastraceae</taxon>
        <taxon>Gymnopilus</taxon>
    </lineage>
</organism>
<dbReference type="InterPro" id="IPR032675">
    <property type="entry name" value="LRR_dom_sf"/>
</dbReference>
<keyword evidence="2" id="KW-1185">Reference proteome</keyword>